<proteinExistence type="predicted"/>
<protein>
    <submittedName>
        <fullName evidence="4">PAS domain S-box protein</fullName>
    </submittedName>
</protein>
<dbReference type="EMBL" id="VRYY01000116">
    <property type="protein sequence ID" value="MBG3876492.1"/>
    <property type="molecule type" value="Genomic_DNA"/>
</dbReference>
<keyword evidence="5" id="KW-1185">Reference proteome</keyword>
<evidence type="ECO:0000256" key="2">
    <source>
        <dbReference type="SAM" id="Phobius"/>
    </source>
</evidence>
<evidence type="ECO:0000313" key="5">
    <source>
        <dbReference type="Proteomes" id="UP001194469"/>
    </source>
</evidence>
<dbReference type="PROSITE" id="PS50112">
    <property type="entry name" value="PAS"/>
    <property type="match status" value="1"/>
</dbReference>
<feature type="region of interest" description="Disordered" evidence="1">
    <location>
        <begin position="1"/>
        <end position="57"/>
    </location>
</feature>
<accession>A0ABS0J2U9</accession>
<comment type="caution">
    <text evidence="4">The sequence shown here is derived from an EMBL/GenBank/DDBJ whole genome shotgun (WGS) entry which is preliminary data.</text>
</comment>
<dbReference type="InterPro" id="IPR035965">
    <property type="entry name" value="PAS-like_dom_sf"/>
</dbReference>
<evidence type="ECO:0000256" key="1">
    <source>
        <dbReference type="SAM" id="MobiDB-lite"/>
    </source>
</evidence>
<dbReference type="InterPro" id="IPR000014">
    <property type="entry name" value="PAS"/>
</dbReference>
<dbReference type="Proteomes" id="UP001194469">
    <property type="component" value="Unassembled WGS sequence"/>
</dbReference>
<dbReference type="Gene3D" id="3.30.450.20">
    <property type="entry name" value="PAS domain"/>
    <property type="match status" value="1"/>
</dbReference>
<dbReference type="Pfam" id="PF00989">
    <property type="entry name" value="PAS"/>
    <property type="match status" value="1"/>
</dbReference>
<evidence type="ECO:0000259" key="3">
    <source>
        <dbReference type="PROSITE" id="PS50112"/>
    </source>
</evidence>
<reference evidence="4 5" key="1">
    <citation type="submission" date="2019-08" db="EMBL/GenBank/DDBJ databases">
        <authorList>
            <person name="Luo N."/>
        </authorList>
    </citation>
    <scope>NUCLEOTIDE SEQUENCE [LARGE SCALE GENOMIC DNA]</scope>
    <source>
        <strain evidence="4 5">NCIMB 9442</strain>
    </source>
</reference>
<sequence>MSASPYASFTEGFQADGHGRNASGPAVSGGDHPGRNAPHPPHTSHGPESHAGPRATPLPTLQKRIRRDFLRLVGLFGVLGIVLVGAVFAAGRMPNLLVRMNYDSIAWVREMETAMNGLRFAAQYPERDGAGWVAAFEAALDRADRNITEPDEPQALTDIRTAWVEFRRAATGAAPAPNAPDTVDAAHARLRAALSGLVEVNERGMFRRLDRNNLLRDATVLGAAALFLAGTLWAVLLADGIAARVSHPLRRAAEVFKERPRLGVPLHLPLPQTLEVRVLFDELVRLWGRLSELDALNVGSLTAEKRKLEVILESADDAILVLDGAGTVAHVSERMLPLLGLAREQVLGMPWADLSTAAPNYLALRGALDASLQGKRDVTLTEGGEERVFVARRRDLVGGDAHGLAEVGGDAHGLAGVGGDAH</sequence>
<organism evidence="4 5">
    <name type="scientific">Nitratidesulfovibrio oxamicus</name>
    <dbReference type="NCBI Taxonomy" id="32016"/>
    <lineage>
        <taxon>Bacteria</taxon>
        <taxon>Pseudomonadati</taxon>
        <taxon>Thermodesulfobacteriota</taxon>
        <taxon>Desulfovibrionia</taxon>
        <taxon>Desulfovibrionales</taxon>
        <taxon>Desulfovibrionaceae</taxon>
        <taxon>Nitratidesulfovibrio</taxon>
    </lineage>
</organism>
<keyword evidence="2" id="KW-1133">Transmembrane helix</keyword>
<dbReference type="CDD" id="cd00130">
    <property type="entry name" value="PAS"/>
    <property type="match status" value="1"/>
</dbReference>
<dbReference type="SMART" id="SM00091">
    <property type="entry name" value="PAS"/>
    <property type="match status" value="1"/>
</dbReference>
<dbReference type="SUPFAM" id="SSF55785">
    <property type="entry name" value="PYP-like sensor domain (PAS domain)"/>
    <property type="match status" value="1"/>
</dbReference>
<keyword evidence="2" id="KW-0472">Membrane</keyword>
<feature type="transmembrane region" description="Helical" evidence="2">
    <location>
        <begin position="69"/>
        <end position="90"/>
    </location>
</feature>
<dbReference type="NCBIfam" id="TIGR00229">
    <property type="entry name" value="sensory_box"/>
    <property type="match status" value="1"/>
</dbReference>
<feature type="non-terminal residue" evidence="4">
    <location>
        <position position="422"/>
    </location>
</feature>
<gene>
    <name evidence="4" type="ORF">FVW20_05470</name>
</gene>
<keyword evidence="2" id="KW-0812">Transmembrane</keyword>
<feature type="domain" description="PAS" evidence="3">
    <location>
        <begin position="304"/>
        <end position="348"/>
    </location>
</feature>
<evidence type="ECO:0000313" key="4">
    <source>
        <dbReference type="EMBL" id="MBG3876492.1"/>
    </source>
</evidence>
<dbReference type="InterPro" id="IPR013767">
    <property type="entry name" value="PAS_fold"/>
</dbReference>
<name>A0ABS0J2U9_9BACT</name>